<dbReference type="HAMAP" id="MF_01818">
    <property type="entry name" value="RNase_Z_BN"/>
    <property type="match status" value="1"/>
</dbReference>
<dbReference type="NCBIfam" id="NF000801">
    <property type="entry name" value="PRK00055.1-3"/>
    <property type="match status" value="1"/>
</dbReference>
<comment type="subunit">
    <text evidence="1 8">Homodimer.</text>
</comment>
<gene>
    <name evidence="8" type="primary">rnz</name>
    <name evidence="9" type="ORF">EQM13_17690</name>
</gene>
<dbReference type="Gene3D" id="3.60.15.10">
    <property type="entry name" value="Ribonuclease Z/Hydroxyacylglutathione hydrolase-like"/>
    <property type="match status" value="1"/>
</dbReference>
<keyword evidence="4 8" id="KW-0479">Metal-binding</keyword>
<feature type="binding site" evidence="8">
    <location>
        <position position="264"/>
    </location>
    <ligand>
        <name>Zn(2+)</name>
        <dbReference type="ChEBI" id="CHEBI:29105"/>
        <label>2</label>
        <note>catalytic</note>
    </ligand>
</feature>
<name>A0A410QGN9_9FIRM</name>
<feature type="binding site" evidence="8">
    <location>
        <position position="65"/>
    </location>
    <ligand>
        <name>Zn(2+)</name>
        <dbReference type="ChEBI" id="CHEBI:29105"/>
        <label>2</label>
        <note>catalytic</note>
    </ligand>
</feature>
<evidence type="ECO:0000256" key="2">
    <source>
        <dbReference type="ARBA" id="ARBA00022694"/>
    </source>
</evidence>
<evidence type="ECO:0000313" key="9">
    <source>
        <dbReference type="EMBL" id="QAT63262.1"/>
    </source>
</evidence>
<accession>A0A410QGN9</accession>
<evidence type="ECO:0000256" key="6">
    <source>
        <dbReference type="ARBA" id="ARBA00022801"/>
    </source>
</evidence>
<dbReference type="Proteomes" id="UP000287969">
    <property type="component" value="Chromosome"/>
</dbReference>
<feature type="binding site" evidence="8">
    <location>
        <position position="66"/>
    </location>
    <ligand>
        <name>Zn(2+)</name>
        <dbReference type="ChEBI" id="CHEBI:29105"/>
        <label>2</label>
        <note>catalytic</note>
    </ligand>
</feature>
<dbReference type="EC" id="3.1.26.11" evidence="8"/>
<dbReference type="RefSeq" id="WP_071141224.1">
    <property type="nucleotide sequence ID" value="NZ_CP035282.1"/>
</dbReference>
<evidence type="ECO:0000256" key="7">
    <source>
        <dbReference type="ARBA" id="ARBA00022833"/>
    </source>
</evidence>
<evidence type="ECO:0000256" key="4">
    <source>
        <dbReference type="ARBA" id="ARBA00022723"/>
    </source>
</evidence>
<keyword evidence="10" id="KW-1185">Reference proteome</keyword>
<dbReference type="AlphaFoldDB" id="A0A410QGN9"/>
<reference evidence="10" key="1">
    <citation type="submission" date="2019-01" db="EMBL/GenBank/DDBJ databases">
        <title>Draft genomes of a novel of Sporanaerobacter strains.</title>
        <authorList>
            <person name="Ma S."/>
        </authorList>
    </citation>
    <scope>NUCLEOTIDE SEQUENCE [LARGE SCALE GENOMIC DNA]</scope>
    <source>
        <strain evidence="10">NJN-17</strain>
    </source>
</reference>
<dbReference type="PANTHER" id="PTHR46018:SF2">
    <property type="entry name" value="ZINC PHOSPHODIESTERASE ELAC PROTEIN 1"/>
    <property type="match status" value="1"/>
</dbReference>
<keyword evidence="6 8" id="KW-0378">Hydrolase</keyword>
<dbReference type="PANTHER" id="PTHR46018">
    <property type="entry name" value="ZINC PHOSPHODIESTERASE ELAC PROTEIN 1"/>
    <property type="match status" value="1"/>
</dbReference>
<feature type="binding site" evidence="8">
    <location>
        <position position="61"/>
    </location>
    <ligand>
        <name>Zn(2+)</name>
        <dbReference type="ChEBI" id="CHEBI:29105"/>
        <label>1</label>
        <note>catalytic</note>
    </ligand>
</feature>
<keyword evidence="7 8" id="KW-0862">Zinc</keyword>
<proteinExistence type="inferred from homology"/>
<keyword evidence="5 8" id="KW-0255">Endonuclease</keyword>
<keyword evidence="3 8" id="KW-0540">Nuclease</keyword>
<comment type="similarity">
    <text evidence="8">Belongs to the RNase Z family.</text>
</comment>
<feature type="binding site" evidence="8">
    <location>
        <position position="137"/>
    </location>
    <ligand>
        <name>Zn(2+)</name>
        <dbReference type="ChEBI" id="CHEBI:29105"/>
        <label>1</label>
        <note>catalytic</note>
    </ligand>
</feature>
<evidence type="ECO:0000313" key="10">
    <source>
        <dbReference type="Proteomes" id="UP000287969"/>
    </source>
</evidence>
<feature type="active site" description="Proton acceptor" evidence="8">
    <location>
        <position position="65"/>
    </location>
</feature>
<feature type="binding site" evidence="8">
    <location>
        <position position="205"/>
    </location>
    <ligand>
        <name>Zn(2+)</name>
        <dbReference type="ChEBI" id="CHEBI:29105"/>
        <label>2</label>
        <note>catalytic</note>
    </ligand>
</feature>
<dbReference type="NCBIfam" id="TIGR02651">
    <property type="entry name" value="RNase_Z"/>
    <property type="match status" value="1"/>
</dbReference>
<feature type="binding site" evidence="8">
    <location>
        <position position="63"/>
    </location>
    <ligand>
        <name>Zn(2+)</name>
        <dbReference type="ChEBI" id="CHEBI:29105"/>
        <label>1</label>
        <note>catalytic</note>
    </ligand>
</feature>
<keyword evidence="2 8" id="KW-0819">tRNA processing</keyword>
<dbReference type="CDD" id="cd07717">
    <property type="entry name" value="RNaseZ_ZiPD-like_MBL-fold"/>
    <property type="match status" value="1"/>
</dbReference>
<dbReference type="SUPFAM" id="SSF56281">
    <property type="entry name" value="Metallo-hydrolase/oxidoreductase"/>
    <property type="match status" value="1"/>
</dbReference>
<feature type="binding site" evidence="8">
    <location>
        <position position="205"/>
    </location>
    <ligand>
        <name>Zn(2+)</name>
        <dbReference type="ChEBI" id="CHEBI:29105"/>
        <label>1</label>
        <note>catalytic</note>
    </ligand>
</feature>
<dbReference type="Pfam" id="PF23023">
    <property type="entry name" value="Anti-Pycsar_Apyc1"/>
    <property type="match status" value="1"/>
</dbReference>
<dbReference type="OrthoDB" id="9800940at2"/>
<dbReference type="InterPro" id="IPR013471">
    <property type="entry name" value="RNase_Z/BN"/>
</dbReference>
<evidence type="ECO:0000256" key="3">
    <source>
        <dbReference type="ARBA" id="ARBA00022722"/>
    </source>
</evidence>
<evidence type="ECO:0000256" key="5">
    <source>
        <dbReference type="ARBA" id="ARBA00022759"/>
    </source>
</evidence>
<evidence type="ECO:0000256" key="1">
    <source>
        <dbReference type="ARBA" id="ARBA00011738"/>
    </source>
</evidence>
<protein>
    <recommendedName>
        <fullName evidence="8">Ribonuclease Z</fullName>
        <shortName evidence="8">RNase Z</shortName>
        <ecNumber evidence="8">3.1.26.11</ecNumber>
    </recommendedName>
    <alternativeName>
        <fullName evidence="8">tRNA 3 endonuclease</fullName>
    </alternativeName>
    <alternativeName>
        <fullName evidence="8">tRNase Z</fullName>
    </alternativeName>
</protein>
<dbReference type="EMBL" id="CP035282">
    <property type="protein sequence ID" value="QAT63262.1"/>
    <property type="molecule type" value="Genomic_DNA"/>
</dbReference>
<dbReference type="GO" id="GO:0008270">
    <property type="term" value="F:zinc ion binding"/>
    <property type="evidence" value="ECO:0007669"/>
    <property type="project" value="UniProtKB-UniRule"/>
</dbReference>
<dbReference type="KEGG" id="spoa:EQM13_17690"/>
<evidence type="ECO:0000256" key="8">
    <source>
        <dbReference type="HAMAP-Rule" id="MF_01818"/>
    </source>
</evidence>
<comment type="catalytic activity">
    <reaction evidence="8">
        <text>Endonucleolytic cleavage of RNA, removing extra 3' nucleotides from tRNA precursor, generating 3' termini of tRNAs. A 3'-hydroxy group is left at the tRNA terminus and a 5'-phosphoryl group is left at the trailer molecule.</text>
        <dbReference type="EC" id="3.1.26.11"/>
    </reaction>
</comment>
<sequence length="303" mass="34052">MIDIALLGCGGSMPIPNRYLSSVLMNYNGEKILVDCGEGTQVSMKILKWGFKTIGTICISHGHGDHIIGLPGLLATIGNSGRTEPMTIIGPEGITHIINGLRTVVPYLPYKINIIENPDGKLNIIKDMTIEVLKLDHSSPCIGYSFYIKRKPKFEPERAIKNEIPKNLWKILQDGETAIYNDKVYEPNMVLGKKRKGIKISYITDTRPIDAIPDFIRESDLFICEGSYGDKEDLEKAIKNKHMTFEEAAKLALRGNVKELLLTHFNPSMSEPELYKYNAESVFPNSIIGYDRLTRTLKFSEDD</sequence>
<dbReference type="GO" id="GO:0042781">
    <property type="term" value="F:3'-tRNA processing endoribonuclease activity"/>
    <property type="evidence" value="ECO:0007669"/>
    <property type="project" value="UniProtKB-UniRule"/>
</dbReference>
<comment type="function">
    <text evidence="8">Zinc phosphodiesterase, which displays some tRNA 3'-processing endonuclease activity. Probably involved in tRNA maturation, by removing a 3'-trailer from precursor tRNA.</text>
</comment>
<organism evidence="9 10">
    <name type="scientific">Acidilutibacter cellobiosedens</name>
    <dbReference type="NCBI Taxonomy" id="2507161"/>
    <lineage>
        <taxon>Bacteria</taxon>
        <taxon>Bacillati</taxon>
        <taxon>Bacillota</taxon>
        <taxon>Tissierellia</taxon>
        <taxon>Tissierellales</taxon>
        <taxon>Acidilutibacteraceae</taxon>
        <taxon>Acidilutibacter</taxon>
    </lineage>
</organism>
<comment type="cofactor">
    <cofactor evidence="8">
        <name>Zn(2+)</name>
        <dbReference type="ChEBI" id="CHEBI:29105"/>
    </cofactor>
    <text evidence="8">Binds 2 Zn(2+) ions.</text>
</comment>
<dbReference type="InterPro" id="IPR036866">
    <property type="entry name" value="RibonucZ/Hydroxyglut_hydro"/>
</dbReference>